<evidence type="ECO:0000256" key="1">
    <source>
        <dbReference type="SAM" id="Phobius"/>
    </source>
</evidence>
<keyword evidence="3" id="KW-1185">Reference proteome</keyword>
<accession>A0A7W6EGA6</accession>
<gene>
    <name evidence="2" type="ORF">GGR04_001559</name>
</gene>
<comment type="caution">
    <text evidence="2">The sequence shown here is derived from an EMBL/GenBank/DDBJ whole genome shotgun (WGS) entry which is preliminary data.</text>
</comment>
<evidence type="ECO:0000313" key="3">
    <source>
        <dbReference type="Proteomes" id="UP000542776"/>
    </source>
</evidence>
<feature type="transmembrane region" description="Helical" evidence="1">
    <location>
        <begin position="50"/>
        <end position="73"/>
    </location>
</feature>
<keyword evidence="1" id="KW-1133">Transmembrane helix</keyword>
<dbReference type="InterPro" id="IPR009937">
    <property type="entry name" value="Phage_holin_3_6"/>
</dbReference>
<reference evidence="2 3" key="1">
    <citation type="submission" date="2020-08" db="EMBL/GenBank/DDBJ databases">
        <title>Genomic Encyclopedia of Type Strains, Phase IV (KMG-IV): sequencing the most valuable type-strain genomes for metagenomic binning, comparative biology and taxonomic classification.</title>
        <authorList>
            <person name="Goeker M."/>
        </authorList>
    </citation>
    <scope>NUCLEOTIDE SEQUENCE [LARGE SCALE GENOMIC DNA]</scope>
    <source>
        <strain evidence="2 3">DSM 102238</strain>
    </source>
</reference>
<keyword evidence="1" id="KW-0472">Membrane</keyword>
<dbReference type="EMBL" id="JACIEK010000002">
    <property type="protein sequence ID" value="MBB3997723.1"/>
    <property type="molecule type" value="Genomic_DNA"/>
</dbReference>
<dbReference type="Proteomes" id="UP000542776">
    <property type="component" value="Unassembled WGS sequence"/>
</dbReference>
<feature type="transmembrane region" description="Helical" evidence="1">
    <location>
        <begin position="79"/>
        <end position="99"/>
    </location>
</feature>
<dbReference type="RefSeq" id="WP_183199260.1">
    <property type="nucleotide sequence ID" value="NZ_JACIEK010000002.1"/>
</dbReference>
<protein>
    <submittedName>
        <fullName evidence="2">Putative phage tail protein</fullName>
    </submittedName>
</protein>
<dbReference type="Pfam" id="PF07332">
    <property type="entry name" value="Phage_holin_3_6"/>
    <property type="match status" value="1"/>
</dbReference>
<name>A0A7W6EGA6_9HYPH</name>
<sequence>MSVEPREARSVPDLIGDVLRETTELFRTEGKLIRAEISDKITQVQIGGGSIAAGAICLLVALIVLAQALVIALAHVVGAGWSALIVGVAIALVGVALLAKGKKELETVSLTPDRTVEQLQKDGRLVKDQTR</sequence>
<evidence type="ECO:0000313" key="2">
    <source>
        <dbReference type="EMBL" id="MBB3997723.1"/>
    </source>
</evidence>
<proteinExistence type="predicted"/>
<organism evidence="2 3">
    <name type="scientific">Aureimonas pseudogalii</name>
    <dbReference type="NCBI Taxonomy" id="1744844"/>
    <lineage>
        <taxon>Bacteria</taxon>
        <taxon>Pseudomonadati</taxon>
        <taxon>Pseudomonadota</taxon>
        <taxon>Alphaproteobacteria</taxon>
        <taxon>Hyphomicrobiales</taxon>
        <taxon>Aurantimonadaceae</taxon>
        <taxon>Aureimonas</taxon>
    </lineage>
</organism>
<dbReference type="AlphaFoldDB" id="A0A7W6EGA6"/>
<keyword evidence="1" id="KW-0812">Transmembrane</keyword>